<dbReference type="EC" id="2.4.1.-" evidence="2"/>
<protein>
    <submittedName>
        <fullName evidence="2">Glycosyl transferase</fullName>
        <ecNumber evidence="2">2.4.1.-</ecNumber>
    </submittedName>
</protein>
<evidence type="ECO:0000313" key="2">
    <source>
        <dbReference type="EMBL" id="AGT10133.1"/>
    </source>
</evidence>
<dbReference type="EMBL" id="CP006650">
    <property type="protein sequence ID" value="AGT10133.1"/>
    <property type="molecule type" value="Genomic_DNA"/>
</dbReference>
<dbReference type="PATRIC" id="fig|1367847.3.peg.3119"/>
<dbReference type="eggNOG" id="COG0463">
    <property type="taxonomic scope" value="Bacteria"/>
</dbReference>
<feature type="domain" description="Glycosyltransferase 2-like" evidence="1">
    <location>
        <begin position="7"/>
        <end position="133"/>
    </location>
</feature>
<dbReference type="PANTHER" id="PTHR43685:SF2">
    <property type="entry name" value="GLYCOSYLTRANSFERASE 2-LIKE DOMAIN-CONTAINING PROTEIN"/>
    <property type="match status" value="1"/>
</dbReference>
<evidence type="ECO:0000259" key="1">
    <source>
        <dbReference type="Pfam" id="PF00535"/>
    </source>
</evidence>
<dbReference type="SUPFAM" id="SSF53448">
    <property type="entry name" value="Nucleotide-diphospho-sugar transferases"/>
    <property type="match status" value="1"/>
</dbReference>
<gene>
    <name evidence="2" type="ORF">JCM7686_3097</name>
</gene>
<name>S5YF93_PARAH</name>
<accession>S5YF93</accession>
<dbReference type="RefSeq" id="WP_020951770.1">
    <property type="nucleotide sequence ID" value="NC_022041.1"/>
</dbReference>
<organism evidence="2 3">
    <name type="scientific">Paracoccus aminophilus JCM 7686</name>
    <dbReference type="NCBI Taxonomy" id="1367847"/>
    <lineage>
        <taxon>Bacteria</taxon>
        <taxon>Pseudomonadati</taxon>
        <taxon>Pseudomonadota</taxon>
        <taxon>Alphaproteobacteria</taxon>
        <taxon>Rhodobacterales</taxon>
        <taxon>Paracoccaceae</taxon>
        <taxon>Paracoccus</taxon>
    </lineage>
</organism>
<dbReference type="HOGENOM" id="CLU_025996_2_1_5"/>
<dbReference type="Pfam" id="PF00535">
    <property type="entry name" value="Glycos_transf_2"/>
    <property type="match status" value="1"/>
</dbReference>
<dbReference type="InterPro" id="IPR050834">
    <property type="entry name" value="Glycosyltransf_2"/>
</dbReference>
<dbReference type="GO" id="GO:0016757">
    <property type="term" value="F:glycosyltransferase activity"/>
    <property type="evidence" value="ECO:0007669"/>
    <property type="project" value="UniProtKB-KW"/>
</dbReference>
<sequence>MAFRITIALASYQGARFLREQLDSIAGQDHRNWNLLVSDDGSDDGTREIAESFLREGHGTGGRIIDGPKAGATHNFLALAQKADPDGWLAFSDQDDVWLPDKLSRAAAFLSAQSGPAIYAARTTICDEDLNVLSPAPAFMRPLTFRNALIQACLPGNTIVANSAALRLMQAAAPAAAAADVISHDWWAYQLLSGAGAAIRRDTAQVLLYRQHPENVMGRNDTAKAKAARLGMLTDGRYADWLARNQRALEGAEHLLTPENRILLRRFGKMLTQAGPAAMIEFLRMGLYRQSRPGTLAVWGTTALGRLRPRTSAKLG</sequence>
<proteinExistence type="predicted"/>
<evidence type="ECO:0000313" key="3">
    <source>
        <dbReference type="Proteomes" id="UP000015480"/>
    </source>
</evidence>
<reference evidence="2 3" key="1">
    <citation type="journal article" date="2014" name="BMC Genomics">
        <title>Architecture and functions of a multipartite genome of the methylotrophic bacterium Paracoccus aminophilus JCM 7686, containing primary and secondary chromids.</title>
        <authorList>
            <person name="Dziewit L."/>
            <person name="Czarnecki J."/>
            <person name="Wibberg D."/>
            <person name="Radlinska M."/>
            <person name="Mrozek P."/>
            <person name="Szymczak M."/>
            <person name="Schluter A."/>
            <person name="Puhler A."/>
            <person name="Bartosik D."/>
        </authorList>
    </citation>
    <scope>NUCLEOTIDE SEQUENCE [LARGE SCALE GENOMIC DNA]</scope>
    <source>
        <strain evidence="2">JCM 7686</strain>
    </source>
</reference>
<dbReference type="PANTHER" id="PTHR43685">
    <property type="entry name" value="GLYCOSYLTRANSFERASE"/>
    <property type="match status" value="1"/>
</dbReference>
<dbReference type="InterPro" id="IPR029044">
    <property type="entry name" value="Nucleotide-diphossugar_trans"/>
</dbReference>
<dbReference type="OrthoDB" id="9802649at2"/>
<dbReference type="STRING" id="1367847.JCM7686_3097"/>
<dbReference type="InterPro" id="IPR001173">
    <property type="entry name" value="Glyco_trans_2-like"/>
</dbReference>
<dbReference type="Proteomes" id="UP000015480">
    <property type="component" value="Chromosome"/>
</dbReference>
<dbReference type="KEGG" id="pami:JCM7686_3097"/>
<keyword evidence="3" id="KW-1185">Reference proteome</keyword>
<dbReference type="Gene3D" id="3.90.550.10">
    <property type="entry name" value="Spore Coat Polysaccharide Biosynthesis Protein SpsA, Chain A"/>
    <property type="match status" value="1"/>
</dbReference>
<keyword evidence="2" id="KW-0328">Glycosyltransferase</keyword>
<keyword evidence="2" id="KW-0808">Transferase</keyword>
<dbReference type="AlphaFoldDB" id="S5YF93"/>